<reference evidence="9 10" key="1">
    <citation type="submission" date="2023-02" db="EMBL/GenBank/DDBJ databases">
        <title>Population genomics of bacteria associated with diatom.</title>
        <authorList>
            <person name="Xie J."/>
            <person name="Wang H."/>
        </authorList>
    </citation>
    <scope>NUCLEOTIDE SEQUENCE [LARGE SCALE GENOMIC DNA]</scope>
    <source>
        <strain evidence="9 10">PT47_8</strain>
    </source>
</reference>
<keyword evidence="3" id="KW-0479">Metal-binding</keyword>
<comment type="cofactor">
    <cofactor evidence="1">
        <name>Zn(2+)</name>
        <dbReference type="ChEBI" id="CHEBI:29105"/>
    </cofactor>
</comment>
<sequence>MMFSHGARMTFDRFSRLASIPALVFCLLAYAATAVQAASITLLRDADVEQALNRLAAPVLQAAGLNARRTKILVVNESSYNAFVLDSRTIFVHYGLILKSDSPEMLQAVLAHEAAHIANGHLARRMQNMRSAGSAAGLGMALAVLAAAAGAGSEASTGIAIGTQSSALRGFLSHTRAEEASADRSAAGYLSRAGVNPQGLVDLHQTFAGQEVLSAQHQDPYMRSHPLSRDRIRAAQAYVASHGTDIATDPEAEYWFARLRGKLSAFVRSPKWTLRRAGSESHKDVRLMREAIAYHRLNNRKKALTAINGAIALRPKDPFYHDLKGQILMENRDWNAALSSYGQAVALAPSDPLVLASYGRAQLAAGQPRAALKSLEKSRGIDFRNTVLLRDMAQAYAKTKQTGLAALVTAERYALQGRLDDAGLHAKRATALLPTGSPAWRRAQDVLVAYEKTQKRKRK</sequence>
<dbReference type="GO" id="GO:0046872">
    <property type="term" value="F:metal ion binding"/>
    <property type="evidence" value="ECO:0007669"/>
    <property type="project" value="UniProtKB-KW"/>
</dbReference>
<dbReference type="InterPro" id="IPR051156">
    <property type="entry name" value="Mito/Outer_Membr_Metalloprot"/>
</dbReference>
<keyword evidence="7" id="KW-0732">Signal</keyword>
<dbReference type="GO" id="GO:0006508">
    <property type="term" value="P:proteolysis"/>
    <property type="evidence" value="ECO:0007669"/>
    <property type="project" value="UniProtKB-KW"/>
</dbReference>
<dbReference type="Gene3D" id="1.25.40.10">
    <property type="entry name" value="Tetratricopeptide repeat domain"/>
    <property type="match status" value="1"/>
</dbReference>
<dbReference type="CDD" id="cd07324">
    <property type="entry name" value="M48C_Oma1-like"/>
    <property type="match status" value="1"/>
</dbReference>
<comment type="caution">
    <text evidence="9">The sequence shown here is derived from an EMBL/GenBank/DDBJ whole genome shotgun (WGS) entry which is preliminary data.</text>
</comment>
<dbReference type="GO" id="GO:0008237">
    <property type="term" value="F:metallopeptidase activity"/>
    <property type="evidence" value="ECO:0007669"/>
    <property type="project" value="UniProtKB-KW"/>
</dbReference>
<accession>A0ABD4X6C7</accession>
<evidence type="ECO:0000313" key="10">
    <source>
        <dbReference type="Proteomes" id="UP001218364"/>
    </source>
</evidence>
<dbReference type="Proteomes" id="UP001218364">
    <property type="component" value="Unassembled WGS sequence"/>
</dbReference>
<evidence type="ECO:0000256" key="7">
    <source>
        <dbReference type="SAM" id="SignalP"/>
    </source>
</evidence>
<dbReference type="InterPro" id="IPR001915">
    <property type="entry name" value="Peptidase_M48"/>
</dbReference>
<dbReference type="AlphaFoldDB" id="A0ABD4X6C7"/>
<gene>
    <name evidence="9" type="ORF">PXK24_05120</name>
</gene>
<evidence type="ECO:0000256" key="2">
    <source>
        <dbReference type="ARBA" id="ARBA00022670"/>
    </source>
</evidence>
<dbReference type="Pfam" id="PF01435">
    <property type="entry name" value="Peptidase_M48"/>
    <property type="match status" value="1"/>
</dbReference>
<evidence type="ECO:0000256" key="3">
    <source>
        <dbReference type="ARBA" id="ARBA00022723"/>
    </source>
</evidence>
<dbReference type="InterPro" id="IPR011990">
    <property type="entry name" value="TPR-like_helical_dom_sf"/>
</dbReference>
<evidence type="ECO:0000256" key="1">
    <source>
        <dbReference type="ARBA" id="ARBA00001947"/>
    </source>
</evidence>
<evidence type="ECO:0000259" key="8">
    <source>
        <dbReference type="Pfam" id="PF01435"/>
    </source>
</evidence>
<protein>
    <submittedName>
        <fullName evidence="9">M48 family metalloprotease</fullName>
        <ecNumber evidence="9">3.4.24.-</ecNumber>
    </submittedName>
</protein>
<organism evidence="9 10">
    <name type="scientific">Phaeobacter gallaeciensis</name>
    <dbReference type="NCBI Taxonomy" id="60890"/>
    <lineage>
        <taxon>Bacteria</taxon>
        <taxon>Pseudomonadati</taxon>
        <taxon>Pseudomonadota</taxon>
        <taxon>Alphaproteobacteria</taxon>
        <taxon>Rhodobacterales</taxon>
        <taxon>Roseobacteraceae</taxon>
        <taxon>Phaeobacter</taxon>
    </lineage>
</organism>
<evidence type="ECO:0000256" key="5">
    <source>
        <dbReference type="ARBA" id="ARBA00022833"/>
    </source>
</evidence>
<evidence type="ECO:0000256" key="6">
    <source>
        <dbReference type="ARBA" id="ARBA00023049"/>
    </source>
</evidence>
<evidence type="ECO:0000313" key="9">
    <source>
        <dbReference type="EMBL" id="MDE4165063.1"/>
    </source>
</evidence>
<feature type="domain" description="Peptidase M48" evidence="8">
    <location>
        <begin position="44"/>
        <end position="237"/>
    </location>
</feature>
<name>A0ABD4X6C7_9RHOB</name>
<dbReference type="Gene3D" id="3.30.2010.10">
    <property type="entry name" value="Metalloproteases ('zincins'), catalytic domain"/>
    <property type="match status" value="1"/>
</dbReference>
<evidence type="ECO:0000256" key="4">
    <source>
        <dbReference type="ARBA" id="ARBA00022801"/>
    </source>
</evidence>
<keyword evidence="5" id="KW-0862">Zinc</keyword>
<dbReference type="EC" id="3.4.24.-" evidence="9"/>
<dbReference type="SUPFAM" id="SSF48452">
    <property type="entry name" value="TPR-like"/>
    <property type="match status" value="1"/>
</dbReference>
<dbReference type="EMBL" id="JARCJK010000001">
    <property type="protein sequence ID" value="MDE4165063.1"/>
    <property type="molecule type" value="Genomic_DNA"/>
</dbReference>
<proteinExistence type="predicted"/>
<keyword evidence="6 9" id="KW-0482">Metalloprotease</keyword>
<dbReference type="PANTHER" id="PTHR22726:SF1">
    <property type="entry name" value="METALLOENDOPEPTIDASE OMA1, MITOCHONDRIAL"/>
    <property type="match status" value="1"/>
</dbReference>
<dbReference type="PANTHER" id="PTHR22726">
    <property type="entry name" value="METALLOENDOPEPTIDASE OMA1"/>
    <property type="match status" value="1"/>
</dbReference>
<feature type="chain" id="PRO_5044747424" evidence="7">
    <location>
        <begin position="38"/>
        <end position="459"/>
    </location>
</feature>
<dbReference type="InterPro" id="IPR019734">
    <property type="entry name" value="TPR_rpt"/>
</dbReference>
<feature type="signal peptide" evidence="7">
    <location>
        <begin position="1"/>
        <end position="37"/>
    </location>
</feature>
<dbReference type="SMART" id="SM00028">
    <property type="entry name" value="TPR"/>
    <property type="match status" value="2"/>
</dbReference>
<keyword evidence="2" id="KW-0645">Protease</keyword>
<keyword evidence="4 9" id="KW-0378">Hydrolase</keyword>
<dbReference type="RefSeq" id="WP_065270613.1">
    <property type="nucleotide sequence ID" value="NZ_CP015124.1"/>
</dbReference>